<dbReference type="PANTHER" id="PTHR22926:SF3">
    <property type="entry name" value="UNDECAPRENYL-PHOSPHATE ALPHA-N-ACETYLGLUCOSAMINYL 1-PHOSPHATE TRANSFERASE"/>
    <property type="match status" value="1"/>
</dbReference>
<dbReference type="Pfam" id="PF00953">
    <property type="entry name" value="Glycos_transf_4"/>
    <property type="match status" value="1"/>
</dbReference>
<dbReference type="GO" id="GO:0016740">
    <property type="term" value="F:transferase activity"/>
    <property type="evidence" value="ECO:0007669"/>
    <property type="project" value="UniProtKB-KW"/>
</dbReference>
<feature type="transmembrane region" description="Helical" evidence="8">
    <location>
        <begin position="79"/>
        <end position="100"/>
    </location>
</feature>
<dbReference type="PANTHER" id="PTHR22926">
    <property type="entry name" value="PHOSPHO-N-ACETYLMURAMOYL-PENTAPEPTIDE-TRANSFERASE"/>
    <property type="match status" value="1"/>
</dbReference>
<keyword evidence="10" id="KW-1185">Reference proteome</keyword>
<feature type="transmembrane region" description="Helical" evidence="8">
    <location>
        <begin position="6"/>
        <end position="27"/>
    </location>
</feature>
<organism evidence="9 10">
    <name type="scientific">Pseudoclavibacter albus</name>
    <dbReference type="NCBI Taxonomy" id="272241"/>
    <lineage>
        <taxon>Bacteria</taxon>
        <taxon>Bacillati</taxon>
        <taxon>Actinomycetota</taxon>
        <taxon>Actinomycetes</taxon>
        <taxon>Micrococcales</taxon>
        <taxon>Microbacteriaceae</taxon>
        <taxon>Pseudoclavibacter</taxon>
    </lineage>
</organism>
<dbReference type="PROSITE" id="PS01348">
    <property type="entry name" value="MRAY_2"/>
    <property type="match status" value="1"/>
</dbReference>
<evidence type="ECO:0000256" key="6">
    <source>
        <dbReference type="ARBA" id="ARBA00023136"/>
    </source>
</evidence>
<feature type="transmembrane region" description="Helical" evidence="8">
    <location>
        <begin position="112"/>
        <end position="133"/>
    </location>
</feature>
<evidence type="ECO:0000256" key="3">
    <source>
        <dbReference type="ARBA" id="ARBA00022679"/>
    </source>
</evidence>
<keyword evidence="3 9" id="KW-0808">Transferase</keyword>
<comment type="caution">
    <text evidence="9">The sequence shown here is derived from an EMBL/GenBank/DDBJ whole genome shotgun (WGS) entry which is preliminary data.</text>
</comment>
<evidence type="ECO:0000313" key="10">
    <source>
        <dbReference type="Proteomes" id="UP001525379"/>
    </source>
</evidence>
<dbReference type="RefSeq" id="WP_206394660.1">
    <property type="nucleotide sequence ID" value="NZ_JAFDPW010000001.1"/>
</dbReference>
<keyword evidence="2" id="KW-1003">Cell membrane</keyword>
<keyword evidence="6 8" id="KW-0472">Membrane</keyword>
<proteinExistence type="predicted"/>
<name>A0ABT2HWU8_9MICO</name>
<feature type="transmembrane region" description="Helical" evidence="8">
    <location>
        <begin position="194"/>
        <end position="214"/>
    </location>
</feature>
<protein>
    <submittedName>
        <fullName evidence="9">Undecaprenyl/decaprenyl-phosphate alpha-N-acetylglucosaminyl 1-phosphate transferase</fullName>
    </submittedName>
</protein>
<evidence type="ECO:0000256" key="1">
    <source>
        <dbReference type="ARBA" id="ARBA00004651"/>
    </source>
</evidence>
<keyword evidence="4 8" id="KW-0812">Transmembrane</keyword>
<dbReference type="CDD" id="cd06853">
    <property type="entry name" value="GT_WecA_like"/>
    <property type="match status" value="1"/>
</dbReference>
<sequence length="423" mass="45577">MRNYALIVLVAAIVTYLACRIVYPLAMKHGWHPPVRERDVHSTPKPRLGGVAMYLGFVVAIVVASQIEQFHLVFGQPERVWAIVGATTLIMGIGVLDDFVDLDWMTKLGGQMISAVILAWQGVAITSLPIGGLTVGSPLMSLAFTVLAVVLVMNAVNFIDGLDGLVAGIALIANGVFLLYSYFLSAFAGQTGRFTMAALISAIIIGMCLGFLPINWNPAKMFMGDGGALQLGLLMATSAVAVTGEVDPMTIKSEQFLPAFLPIVIPFAVLIVPLLDLTMAVVRRMSAGKSPFSADRKHLHHRLLDMGHTQLRAVLIFYAWTAVVSGGALLAFVLEDAWIALVFVTVGFIICTAFTVAPISRRKARELRAQKTPTLLDESDDPLDSQGEAQADTIRRALPRYAAKRQARQTSSISDTPSEAETA</sequence>
<reference evidence="9 10" key="1">
    <citation type="submission" date="2022-04" db="EMBL/GenBank/DDBJ databases">
        <title>Human microbiome associated bacterial genomes.</title>
        <authorList>
            <person name="Sandstrom S."/>
            <person name="Salamzade R."/>
            <person name="Kalan L.R."/>
        </authorList>
    </citation>
    <scope>NUCLEOTIDE SEQUENCE [LARGE SCALE GENOMIC DNA]</scope>
    <source>
        <strain evidence="10">p3-SID1799</strain>
    </source>
</reference>
<feature type="transmembrane region" description="Helical" evidence="8">
    <location>
        <begin position="256"/>
        <end position="275"/>
    </location>
</feature>
<dbReference type="InterPro" id="IPR018480">
    <property type="entry name" value="PNAcMuramoyl-5peptid_Trfase_CS"/>
</dbReference>
<keyword evidence="5 8" id="KW-1133">Transmembrane helix</keyword>
<feature type="compositionally biased region" description="Polar residues" evidence="7">
    <location>
        <begin position="408"/>
        <end position="423"/>
    </location>
</feature>
<feature type="transmembrane region" description="Helical" evidence="8">
    <location>
        <begin position="338"/>
        <end position="359"/>
    </location>
</feature>
<evidence type="ECO:0000256" key="4">
    <source>
        <dbReference type="ARBA" id="ARBA00022692"/>
    </source>
</evidence>
<feature type="region of interest" description="Disordered" evidence="7">
    <location>
        <begin position="401"/>
        <end position="423"/>
    </location>
</feature>
<evidence type="ECO:0000256" key="8">
    <source>
        <dbReference type="SAM" id="Phobius"/>
    </source>
</evidence>
<feature type="transmembrane region" description="Helical" evidence="8">
    <location>
        <begin position="166"/>
        <end position="188"/>
    </location>
</feature>
<feature type="transmembrane region" description="Helical" evidence="8">
    <location>
        <begin position="139"/>
        <end position="159"/>
    </location>
</feature>
<evidence type="ECO:0000313" key="9">
    <source>
        <dbReference type="EMBL" id="MCT2042802.1"/>
    </source>
</evidence>
<comment type="subcellular location">
    <subcellularLocation>
        <location evidence="1">Cell membrane</location>
        <topology evidence="1">Multi-pass membrane protein</topology>
    </subcellularLocation>
</comment>
<feature type="transmembrane region" description="Helical" evidence="8">
    <location>
        <begin position="48"/>
        <end position="67"/>
    </location>
</feature>
<dbReference type="InterPro" id="IPR000715">
    <property type="entry name" value="Glycosyl_transferase_4"/>
</dbReference>
<accession>A0ABT2HWU8</accession>
<gene>
    <name evidence="9" type="ORF">M3D15_05570</name>
</gene>
<evidence type="ECO:0000256" key="7">
    <source>
        <dbReference type="SAM" id="MobiDB-lite"/>
    </source>
</evidence>
<dbReference type="EMBL" id="JALXSQ010000017">
    <property type="protein sequence ID" value="MCT2042802.1"/>
    <property type="molecule type" value="Genomic_DNA"/>
</dbReference>
<evidence type="ECO:0000256" key="2">
    <source>
        <dbReference type="ARBA" id="ARBA00022475"/>
    </source>
</evidence>
<feature type="transmembrane region" description="Helical" evidence="8">
    <location>
        <begin position="311"/>
        <end position="332"/>
    </location>
</feature>
<evidence type="ECO:0000256" key="5">
    <source>
        <dbReference type="ARBA" id="ARBA00022989"/>
    </source>
</evidence>
<dbReference type="Proteomes" id="UP001525379">
    <property type="component" value="Unassembled WGS sequence"/>
</dbReference>